<dbReference type="Pfam" id="PF10294">
    <property type="entry name" value="Methyltransf_16"/>
    <property type="match status" value="1"/>
</dbReference>
<protein>
    <submittedName>
        <fullName evidence="2">Pli1 protein</fullName>
    </submittedName>
</protein>
<dbReference type="InterPro" id="IPR013083">
    <property type="entry name" value="Znf_RING/FYVE/PHD"/>
</dbReference>
<feature type="compositionally biased region" description="Basic and acidic residues" evidence="1">
    <location>
        <begin position="87"/>
        <end position="98"/>
    </location>
</feature>
<dbReference type="AlphaFoldDB" id="A0A812WEG5"/>
<keyword evidence="3" id="KW-1185">Reference proteome</keyword>
<dbReference type="InterPro" id="IPR019410">
    <property type="entry name" value="Methyltransf_16"/>
</dbReference>
<evidence type="ECO:0000313" key="3">
    <source>
        <dbReference type="Proteomes" id="UP000649617"/>
    </source>
</evidence>
<dbReference type="Gene3D" id="3.40.50.150">
    <property type="entry name" value="Vaccinia Virus protein VP39"/>
    <property type="match status" value="1"/>
</dbReference>
<dbReference type="EMBL" id="CAJNIZ010043748">
    <property type="protein sequence ID" value="CAE7667791.1"/>
    <property type="molecule type" value="Genomic_DNA"/>
</dbReference>
<evidence type="ECO:0000313" key="2">
    <source>
        <dbReference type="EMBL" id="CAE7667791.1"/>
    </source>
</evidence>
<dbReference type="Gene3D" id="3.30.40.10">
    <property type="entry name" value="Zinc/RING finger domain, C3HC4 (zinc finger)"/>
    <property type="match status" value="1"/>
</dbReference>
<feature type="region of interest" description="Disordered" evidence="1">
    <location>
        <begin position="55"/>
        <end position="142"/>
    </location>
</feature>
<dbReference type="OrthoDB" id="46564at2759"/>
<feature type="compositionally biased region" description="Basic residues" evidence="1">
    <location>
        <begin position="99"/>
        <end position="110"/>
    </location>
</feature>
<reference evidence="2" key="1">
    <citation type="submission" date="2021-02" db="EMBL/GenBank/DDBJ databases">
        <authorList>
            <person name="Dougan E. K."/>
            <person name="Rhodes N."/>
            <person name="Thang M."/>
            <person name="Chan C."/>
        </authorList>
    </citation>
    <scope>NUCLEOTIDE SEQUENCE</scope>
</reference>
<name>A0A812WEG5_SYMPI</name>
<sequence>MKAFNSRWRCPTCSCELRPPDLIVDSFVQMLLKETTEEIEEVLVLPDGSWRLCDPVPQRDPSPSPVFPPVRQANTTDAAKVRRRQRRLESQKQGERAKQAVRSRRQKCRKTPALGPVNKPLRRPVRPAARLPGRKTPLSQQAKVGFRQLERRPVRSAAARRAAAIAAGPNRSVGVDSDASAEMVSDSDADGERKPNDCKKSLSVLSGRVGPAADIEVAVRGGSEKLFELASRPAIRVAVAGSYLEVVQDRLTQEHSGGVVWETAFFLLRYLQQAILPGMRQDKGCRLRVVELGAGCGLLGLGLSRLGCEVLLTEQAVAMGNLVRNVEARHVSLPTRLMDESPGC</sequence>
<organism evidence="2 3">
    <name type="scientific">Symbiodinium pilosum</name>
    <name type="common">Dinoflagellate</name>
    <dbReference type="NCBI Taxonomy" id="2952"/>
    <lineage>
        <taxon>Eukaryota</taxon>
        <taxon>Sar</taxon>
        <taxon>Alveolata</taxon>
        <taxon>Dinophyceae</taxon>
        <taxon>Suessiales</taxon>
        <taxon>Symbiodiniaceae</taxon>
        <taxon>Symbiodinium</taxon>
    </lineage>
</organism>
<feature type="region of interest" description="Disordered" evidence="1">
    <location>
        <begin position="169"/>
        <end position="198"/>
    </location>
</feature>
<proteinExistence type="predicted"/>
<dbReference type="PANTHER" id="PTHR14614">
    <property type="entry name" value="HEPATOCELLULAR CARCINOMA-ASSOCIATED ANTIGEN"/>
    <property type="match status" value="1"/>
</dbReference>
<dbReference type="InterPro" id="IPR029063">
    <property type="entry name" value="SAM-dependent_MTases_sf"/>
</dbReference>
<comment type="caution">
    <text evidence="2">The sequence shown here is derived from an EMBL/GenBank/DDBJ whole genome shotgun (WGS) entry which is preliminary data.</text>
</comment>
<dbReference type="Proteomes" id="UP000649617">
    <property type="component" value="Unassembled WGS sequence"/>
</dbReference>
<evidence type="ECO:0000256" key="1">
    <source>
        <dbReference type="SAM" id="MobiDB-lite"/>
    </source>
</evidence>
<accession>A0A812WEG5</accession>
<gene>
    <name evidence="2" type="primary">pli1</name>
    <name evidence="2" type="ORF">SPIL2461_LOCUS18330</name>
</gene>
<dbReference type="PANTHER" id="PTHR14614:SF98">
    <property type="entry name" value="S-ADENOSYL-L-METHIONINE-DEPENDENT METHYLTRANSFERASES SUPERFAMILY PROTEIN"/>
    <property type="match status" value="1"/>
</dbReference>
<feature type="compositionally biased region" description="Pro residues" evidence="1">
    <location>
        <begin position="58"/>
        <end position="68"/>
    </location>
</feature>
<dbReference type="SUPFAM" id="SSF53335">
    <property type="entry name" value="S-adenosyl-L-methionine-dependent methyltransferases"/>
    <property type="match status" value="1"/>
</dbReference>